<comment type="caution">
    <text evidence="2">The sequence shown here is derived from an EMBL/GenBank/DDBJ whole genome shotgun (WGS) entry which is preliminary data.</text>
</comment>
<dbReference type="EMBL" id="VTER01000010">
    <property type="protein sequence ID" value="TYS45702.1"/>
    <property type="molecule type" value="Genomic_DNA"/>
</dbReference>
<dbReference type="AlphaFoldDB" id="A0A5D4R7Y8"/>
<evidence type="ECO:0000313" key="3">
    <source>
        <dbReference type="Proteomes" id="UP000322139"/>
    </source>
</evidence>
<proteinExistence type="predicted"/>
<sequence length="65" mass="7525">MEIIPLLIGIVFYFIPSIIAKRKNMSNRVSIYFINLFLGWSLIGWFAALFLAVRKDHQGQVLGRK</sequence>
<keyword evidence="1" id="KW-0472">Membrane</keyword>
<dbReference type="Proteomes" id="UP000322139">
    <property type="component" value="Unassembled WGS sequence"/>
</dbReference>
<dbReference type="Pfam" id="PF14373">
    <property type="entry name" value="Imm_superinfect"/>
    <property type="match status" value="1"/>
</dbReference>
<dbReference type="RefSeq" id="WP_148976243.1">
    <property type="nucleotide sequence ID" value="NZ_JBNIKT010000001.1"/>
</dbReference>
<dbReference type="InterPro" id="IPR016410">
    <property type="entry name" value="Phage_imm"/>
</dbReference>
<name>A0A5D4R7Y8_9BACI</name>
<protein>
    <submittedName>
        <fullName evidence="2">Superinfection immunity protein</fullName>
    </submittedName>
</protein>
<reference evidence="2 3" key="1">
    <citation type="submission" date="2019-08" db="EMBL/GenBank/DDBJ databases">
        <title>Bacillus genomes from the desert of Cuatro Cienegas, Coahuila.</title>
        <authorList>
            <person name="Olmedo-Alvarez G."/>
        </authorList>
    </citation>
    <scope>NUCLEOTIDE SEQUENCE [LARGE SCALE GENOMIC DNA]</scope>
    <source>
        <strain evidence="2 3">CH446_14T</strain>
    </source>
</reference>
<evidence type="ECO:0000256" key="1">
    <source>
        <dbReference type="SAM" id="Phobius"/>
    </source>
</evidence>
<keyword evidence="1" id="KW-1133">Transmembrane helix</keyword>
<keyword evidence="1" id="KW-0812">Transmembrane</keyword>
<organism evidence="2 3">
    <name type="scientific">Bacillus infantis</name>
    <dbReference type="NCBI Taxonomy" id="324767"/>
    <lineage>
        <taxon>Bacteria</taxon>
        <taxon>Bacillati</taxon>
        <taxon>Bacillota</taxon>
        <taxon>Bacilli</taxon>
        <taxon>Bacillales</taxon>
        <taxon>Bacillaceae</taxon>
        <taxon>Bacillus</taxon>
    </lineage>
</organism>
<feature type="transmembrane region" description="Helical" evidence="1">
    <location>
        <begin position="30"/>
        <end position="53"/>
    </location>
</feature>
<evidence type="ECO:0000313" key="2">
    <source>
        <dbReference type="EMBL" id="TYS45702.1"/>
    </source>
</evidence>
<gene>
    <name evidence="2" type="ORF">FZD51_19230</name>
</gene>
<accession>A0A5D4R7Y8</accession>